<dbReference type="SUPFAM" id="SSF56801">
    <property type="entry name" value="Acetyl-CoA synthetase-like"/>
    <property type="match status" value="1"/>
</dbReference>
<dbReference type="EMBL" id="JAAIUW010000005">
    <property type="protein sequence ID" value="KAF7832976.1"/>
    <property type="molecule type" value="Genomic_DNA"/>
</dbReference>
<dbReference type="Proteomes" id="UP000634136">
    <property type="component" value="Unassembled WGS sequence"/>
</dbReference>
<organism evidence="3 4">
    <name type="scientific">Senna tora</name>
    <dbReference type="NCBI Taxonomy" id="362788"/>
    <lineage>
        <taxon>Eukaryota</taxon>
        <taxon>Viridiplantae</taxon>
        <taxon>Streptophyta</taxon>
        <taxon>Embryophyta</taxon>
        <taxon>Tracheophyta</taxon>
        <taxon>Spermatophyta</taxon>
        <taxon>Magnoliopsida</taxon>
        <taxon>eudicotyledons</taxon>
        <taxon>Gunneridae</taxon>
        <taxon>Pentapetalae</taxon>
        <taxon>rosids</taxon>
        <taxon>fabids</taxon>
        <taxon>Fabales</taxon>
        <taxon>Fabaceae</taxon>
        <taxon>Caesalpinioideae</taxon>
        <taxon>Cassia clade</taxon>
        <taxon>Senna</taxon>
    </lineage>
</organism>
<protein>
    <submittedName>
        <fullName evidence="3">Putative L-type lectin-domain containing receptor kinase VII.2</fullName>
    </submittedName>
</protein>
<keyword evidence="3" id="KW-0418">Kinase</keyword>
<proteinExistence type="predicted"/>
<evidence type="ECO:0000313" key="4">
    <source>
        <dbReference type="Proteomes" id="UP000634136"/>
    </source>
</evidence>
<keyword evidence="3" id="KW-0808">Transferase</keyword>
<reference evidence="3" key="1">
    <citation type="submission" date="2020-09" db="EMBL/GenBank/DDBJ databases">
        <title>Genome-Enabled Discovery of Anthraquinone Biosynthesis in Senna tora.</title>
        <authorList>
            <person name="Kang S.-H."/>
            <person name="Pandey R.P."/>
            <person name="Lee C.-M."/>
            <person name="Sim J.-S."/>
            <person name="Jeong J.-T."/>
            <person name="Choi B.-S."/>
            <person name="Jung M."/>
            <person name="Ginzburg D."/>
            <person name="Zhao K."/>
            <person name="Won S.Y."/>
            <person name="Oh T.-J."/>
            <person name="Yu Y."/>
            <person name="Kim N.-H."/>
            <person name="Lee O.R."/>
            <person name="Lee T.-H."/>
            <person name="Bashyal P."/>
            <person name="Kim T.-S."/>
            <person name="Lee W.-H."/>
            <person name="Kawkins C."/>
            <person name="Kim C.-K."/>
            <person name="Kim J.S."/>
            <person name="Ahn B.O."/>
            <person name="Rhee S.Y."/>
            <person name="Sohng J.K."/>
        </authorList>
    </citation>
    <scope>NUCLEOTIDE SEQUENCE</scope>
    <source>
        <tissue evidence="3">Leaf</tissue>
    </source>
</reference>
<dbReference type="PANTHER" id="PTHR24096:SF169">
    <property type="entry name" value="4-COUMARATE--COA LIGASE 3"/>
    <property type="match status" value="1"/>
</dbReference>
<evidence type="ECO:0000256" key="1">
    <source>
        <dbReference type="ARBA" id="ARBA00022598"/>
    </source>
</evidence>
<accession>A0A835C4H9</accession>
<comment type="caution">
    <text evidence="3">The sequence shown here is derived from an EMBL/GenBank/DDBJ whole genome shotgun (WGS) entry which is preliminary data.</text>
</comment>
<keyword evidence="4" id="KW-1185">Reference proteome</keyword>
<dbReference type="GO" id="GO:0030246">
    <property type="term" value="F:carbohydrate binding"/>
    <property type="evidence" value="ECO:0007669"/>
    <property type="project" value="UniProtKB-KW"/>
</dbReference>
<name>A0A835C4H9_9FABA</name>
<sequence length="360" mass="39555">MSLSEIGELHCGIDERLKKKGGYGIEEAEKLLQFGLVCVNEEPCVRPTMRQVVKVLEGEIEGKDKDCCEEEMEEESLLEKIEPEPQNHDAAKELVRREEKTESVRRCEELHPVSALVRRRAEAVVRRGLDDLLVASLSLSQPLKHSHRRQKLSPSKEDPWPSDRSLGAVVSLHQISRRHRLVTADLAGENAEVLLESEGEEASAAAKVEVFGLEFIGRISLSRSTSQTLSSAAKTLTIEGGSMPPDRSLGAVVSLHQISRCRRLFAAELAGENAEVLRESEGEEASAAAEEEVFGLESSTIPSLASSNTIVLGCPNDDKATEATIDAEDYLHTGDIGYIDADDEIFIVDIVKELIKFKGF</sequence>
<dbReference type="PANTHER" id="PTHR24096">
    <property type="entry name" value="LONG-CHAIN-FATTY-ACID--COA LIGASE"/>
    <property type="match status" value="1"/>
</dbReference>
<dbReference type="GO" id="GO:0016301">
    <property type="term" value="F:kinase activity"/>
    <property type="evidence" value="ECO:0007669"/>
    <property type="project" value="UniProtKB-KW"/>
</dbReference>
<dbReference type="Gene3D" id="2.30.38.10">
    <property type="entry name" value="Luciferase, Domain 3"/>
    <property type="match status" value="1"/>
</dbReference>
<keyword evidence="1" id="KW-0436">Ligase</keyword>
<dbReference type="OrthoDB" id="10253869at2759"/>
<gene>
    <name evidence="3" type="ORF">G2W53_015309</name>
</gene>
<dbReference type="GO" id="GO:0016207">
    <property type="term" value="F:4-coumarate-CoA ligase activity"/>
    <property type="evidence" value="ECO:0007669"/>
    <property type="project" value="TreeGrafter"/>
</dbReference>
<dbReference type="AlphaFoldDB" id="A0A835C4H9"/>
<feature type="region of interest" description="Disordered" evidence="2">
    <location>
        <begin position="144"/>
        <end position="163"/>
    </location>
</feature>
<keyword evidence="3" id="KW-0430">Lectin</keyword>
<keyword evidence="3" id="KW-0675">Receptor</keyword>
<evidence type="ECO:0000313" key="3">
    <source>
        <dbReference type="EMBL" id="KAF7832976.1"/>
    </source>
</evidence>
<evidence type="ECO:0000256" key="2">
    <source>
        <dbReference type="SAM" id="MobiDB-lite"/>
    </source>
</evidence>